<accession>A0ACC0UWN8</accession>
<gene>
    <name evidence="1" type="ORF">N3K66_007488</name>
</gene>
<organism evidence="1 2">
    <name type="scientific">Trichothecium roseum</name>
    <dbReference type="NCBI Taxonomy" id="47278"/>
    <lineage>
        <taxon>Eukaryota</taxon>
        <taxon>Fungi</taxon>
        <taxon>Dikarya</taxon>
        <taxon>Ascomycota</taxon>
        <taxon>Pezizomycotina</taxon>
        <taxon>Sordariomycetes</taxon>
        <taxon>Hypocreomycetidae</taxon>
        <taxon>Hypocreales</taxon>
        <taxon>Hypocreales incertae sedis</taxon>
        <taxon>Trichothecium</taxon>
    </lineage>
</organism>
<keyword evidence="2" id="KW-1185">Reference proteome</keyword>
<evidence type="ECO:0000313" key="2">
    <source>
        <dbReference type="Proteomes" id="UP001163324"/>
    </source>
</evidence>
<proteinExistence type="predicted"/>
<reference evidence="1" key="1">
    <citation type="submission" date="2022-10" db="EMBL/GenBank/DDBJ databases">
        <title>Complete Genome of Trichothecium roseum strain YXFP-22015, a Plant Pathogen Isolated from Citrus.</title>
        <authorList>
            <person name="Wang Y."/>
            <person name="Zhu L."/>
        </authorList>
    </citation>
    <scope>NUCLEOTIDE SEQUENCE</scope>
    <source>
        <strain evidence="1">YXFP-22015</strain>
    </source>
</reference>
<sequence length="340" mass="35871">MSTTTSVQLTELPISSPISRPAIANPKRSQRDAILQESLAADSEAPDGGYGWVIVGCGGVLLWWSLGTTYAWGILQRALVEDGLATSAVLSFVGSLQAALIAALALVNSRLMRRVGARNTAMIGTVLMGGSELLAGFSTKNVGGLFVTFGVIMGTGVSLCFVVITSVPSQYFSAKRGLANGLMFAGSGFGGAVMSFVIEGLIQKLDVAWAYRIMGLLTLVTGLPAAWLMKERVPLKRTSSFIEWGLFKSLTFNLVFIGSAIGTFPLFVPPFFIPMYTTSIGFPANGAPIAGYILEAYGGSEGGLHAYRPAMFYAGALAAVSGVLIIAARLRMDRSPFARL</sequence>
<name>A0ACC0UWN8_9HYPO</name>
<evidence type="ECO:0000313" key="1">
    <source>
        <dbReference type="EMBL" id="KAI9897632.1"/>
    </source>
</evidence>
<comment type="caution">
    <text evidence="1">The sequence shown here is derived from an EMBL/GenBank/DDBJ whole genome shotgun (WGS) entry which is preliminary data.</text>
</comment>
<protein>
    <submittedName>
        <fullName evidence="1">Uncharacterized protein</fullName>
    </submittedName>
</protein>
<dbReference type="Proteomes" id="UP001163324">
    <property type="component" value="Chromosome 7"/>
</dbReference>
<dbReference type="EMBL" id="CM047946">
    <property type="protein sequence ID" value="KAI9897632.1"/>
    <property type="molecule type" value="Genomic_DNA"/>
</dbReference>